<feature type="compositionally biased region" description="Basic and acidic residues" evidence="1">
    <location>
        <begin position="237"/>
        <end position="255"/>
    </location>
</feature>
<feature type="compositionally biased region" description="Basic and acidic residues" evidence="1">
    <location>
        <begin position="162"/>
        <end position="174"/>
    </location>
</feature>
<reference evidence="2" key="1">
    <citation type="submission" date="2023-03" db="EMBL/GenBank/DDBJ databases">
        <title>Massive genome expansion in bonnet fungi (Mycena s.s.) driven by repeated elements and novel gene families across ecological guilds.</title>
        <authorList>
            <consortium name="Lawrence Berkeley National Laboratory"/>
            <person name="Harder C.B."/>
            <person name="Miyauchi S."/>
            <person name="Viragh M."/>
            <person name="Kuo A."/>
            <person name="Thoen E."/>
            <person name="Andreopoulos B."/>
            <person name="Lu D."/>
            <person name="Skrede I."/>
            <person name="Drula E."/>
            <person name="Henrissat B."/>
            <person name="Morin E."/>
            <person name="Kohler A."/>
            <person name="Barry K."/>
            <person name="LaButti K."/>
            <person name="Morin E."/>
            <person name="Salamov A."/>
            <person name="Lipzen A."/>
            <person name="Mereny Z."/>
            <person name="Hegedus B."/>
            <person name="Baldrian P."/>
            <person name="Stursova M."/>
            <person name="Weitz H."/>
            <person name="Taylor A."/>
            <person name="Grigoriev I.V."/>
            <person name="Nagy L.G."/>
            <person name="Martin F."/>
            <person name="Kauserud H."/>
        </authorList>
    </citation>
    <scope>NUCLEOTIDE SEQUENCE</scope>
    <source>
        <strain evidence="2">CBHHK200</strain>
    </source>
</reference>
<accession>A0AAD6XDY9</accession>
<evidence type="ECO:0000313" key="2">
    <source>
        <dbReference type="EMBL" id="KAJ7044795.1"/>
    </source>
</evidence>
<comment type="caution">
    <text evidence="2">The sequence shown here is derived from an EMBL/GenBank/DDBJ whole genome shotgun (WGS) entry which is preliminary data.</text>
</comment>
<feature type="compositionally biased region" description="Low complexity" evidence="1">
    <location>
        <begin position="32"/>
        <end position="43"/>
    </location>
</feature>
<feature type="region of interest" description="Disordered" evidence="1">
    <location>
        <begin position="1"/>
        <end position="43"/>
    </location>
</feature>
<evidence type="ECO:0000313" key="3">
    <source>
        <dbReference type="Proteomes" id="UP001218188"/>
    </source>
</evidence>
<feature type="region of interest" description="Disordered" evidence="1">
    <location>
        <begin position="141"/>
        <end position="255"/>
    </location>
</feature>
<dbReference type="EMBL" id="JARJCM010000006">
    <property type="protein sequence ID" value="KAJ7044795.1"/>
    <property type="molecule type" value="Genomic_DNA"/>
</dbReference>
<dbReference type="AlphaFoldDB" id="A0AAD6XDY9"/>
<gene>
    <name evidence="2" type="ORF">C8F04DRAFT_1351335</name>
</gene>
<proteinExistence type="predicted"/>
<organism evidence="2 3">
    <name type="scientific">Mycena alexandri</name>
    <dbReference type="NCBI Taxonomy" id="1745969"/>
    <lineage>
        <taxon>Eukaryota</taxon>
        <taxon>Fungi</taxon>
        <taxon>Dikarya</taxon>
        <taxon>Basidiomycota</taxon>
        <taxon>Agaricomycotina</taxon>
        <taxon>Agaricomycetes</taxon>
        <taxon>Agaricomycetidae</taxon>
        <taxon>Agaricales</taxon>
        <taxon>Marasmiineae</taxon>
        <taxon>Mycenaceae</taxon>
        <taxon>Mycena</taxon>
    </lineage>
</organism>
<keyword evidence="3" id="KW-1185">Reference proteome</keyword>
<feature type="compositionally biased region" description="Basic and acidic residues" evidence="1">
    <location>
        <begin position="144"/>
        <end position="155"/>
    </location>
</feature>
<name>A0AAD6XDY9_9AGAR</name>
<evidence type="ECO:0000256" key="1">
    <source>
        <dbReference type="SAM" id="MobiDB-lite"/>
    </source>
</evidence>
<protein>
    <submittedName>
        <fullName evidence="2">Uncharacterized protein</fullName>
    </submittedName>
</protein>
<sequence length="255" mass="26786">MEGPDPSHPTTEGPDPTMEDPDQSHSAEEQVAEAARAASQAQKLADDLKARALAAEDPETNARLLTEAKAKEVEARKLSRRAHRLASGAWQGGAQGAGVGAVVGVGLGAAVGTLVGAIASVPTTGLGFLVGVPVGWIHGPWVGGEKKEDKDKEPQGEGAEDGEAREVSQSKGMDEADDSDEMMSDEKTHRAILEAIEAQDKLGQQTHENAQEPAASNIKEPQSQLEQNEDGGQIAAEKPDEQEGEHAKNREQDGK</sequence>
<dbReference type="Proteomes" id="UP001218188">
    <property type="component" value="Unassembled WGS sequence"/>
</dbReference>